<keyword evidence="4" id="KW-1185">Reference proteome</keyword>
<dbReference type="AlphaFoldDB" id="A0A9W9YL51"/>
<accession>A0A9W9YL51</accession>
<feature type="region of interest" description="Disordered" evidence="1">
    <location>
        <begin position="92"/>
        <end position="135"/>
    </location>
</feature>
<evidence type="ECO:0000259" key="2">
    <source>
        <dbReference type="PROSITE" id="PS51412"/>
    </source>
</evidence>
<dbReference type="PANTHER" id="PTHR46549">
    <property type="entry name" value="MACPF DOMAIN-CONTAINING PROTEIN"/>
    <property type="match status" value="1"/>
</dbReference>
<dbReference type="EMBL" id="MU827323">
    <property type="protein sequence ID" value="KAJ7356220.1"/>
    <property type="molecule type" value="Genomic_DNA"/>
</dbReference>
<feature type="region of interest" description="Disordered" evidence="1">
    <location>
        <begin position="517"/>
        <end position="536"/>
    </location>
</feature>
<dbReference type="OrthoDB" id="1366754at2759"/>
<name>A0A9W9YL51_9CNID</name>
<organism evidence="3 4">
    <name type="scientific">Desmophyllum pertusum</name>
    <dbReference type="NCBI Taxonomy" id="174260"/>
    <lineage>
        <taxon>Eukaryota</taxon>
        <taxon>Metazoa</taxon>
        <taxon>Cnidaria</taxon>
        <taxon>Anthozoa</taxon>
        <taxon>Hexacorallia</taxon>
        <taxon>Scleractinia</taxon>
        <taxon>Caryophylliina</taxon>
        <taxon>Caryophylliidae</taxon>
        <taxon>Desmophyllum</taxon>
    </lineage>
</organism>
<protein>
    <recommendedName>
        <fullName evidence="2">MACPF domain-containing protein</fullName>
    </recommendedName>
</protein>
<dbReference type="Proteomes" id="UP001163046">
    <property type="component" value="Unassembled WGS sequence"/>
</dbReference>
<evidence type="ECO:0000313" key="3">
    <source>
        <dbReference type="EMBL" id="KAJ7356220.1"/>
    </source>
</evidence>
<sequence length="896" mass="99778">MGGQSYANQSSLVSVLVGIACATRLNSHHKTKLSLHKESLQNSKRNLVNQQLPQAAKPFLSSSSAPNFAKIQRPNGFLGAGKGNVISRYGQHATPAAQPNTPKKNSRPVQMHQVPSAHAQYTSNQSGQLSNAKTNFVSKPSPLIRKVPNVSEAVRRPLMKTVQNSADSSPRTMVAGWRRNLPMKQFDSPLAAADVQGAVVEKGIEVMGKMVDKQLQIIDDAQQKAEDFLKKEIKLDIVPDKGWKSEDMFVPPGYHLDTKISEEESAPKEMEINPFSYPAGLGSVMMNGCYGTGYQEGDPCYVAKWTLDACLNMIDGAAFMGVGFDGRGDYSPESRRMSIVQRSCAGKATYDDYDVPDTMNVHGIYDTKASMTTFESRSEFQTYLQQEAGVSGSFFGFYAGSKQAWGQSTSASDQQYMALLSVDINRYEIFLDEVKPESLSLPFLKEFMSLPTSYFAAGASFKYQDFIQRWGTHYIKSSDFGGQLQIRKTMSASEFSSKMEFATEMEKEYKTLFGSVGSKSSTKGGSSQHSQSKTTSTTINVFGGSHEIATILSDAYAPTFKNDFKDWLVSIPKYPKPFLFKVGPITNLLDFRANDLFPNENVNWGCEGNVASLQTEINANGDKVKYFETPGANGTMKKHYCVSDSRKGLEDAIKRRRISLQRAIEIYMEEGFISITDFKLPVCSSLAQDDPQHEGSWQQITSGRELFSVLFDMKTDLIGVDGYKIPRNMSRLLKYEKGKWLTGEKDGSFHLFNAFDNGKSGNPKEYKMSIMGLVLSYNEERETLELLQSDLKESRQFFPDLHKSLVGKTLASIVTKTHGKPNTGFKREKLANRPCNVKWSNTLRFDPTDSNGKCLHFTASTAGKIFVVFSTLPNEKASWYYIEIGQDRVAIYKVQL</sequence>
<feature type="compositionally biased region" description="Polar residues" evidence="1">
    <location>
        <begin position="119"/>
        <end position="135"/>
    </location>
</feature>
<comment type="caution">
    <text evidence="3">The sequence shown here is derived from an EMBL/GenBank/DDBJ whole genome shotgun (WGS) entry which is preliminary data.</text>
</comment>
<dbReference type="PROSITE" id="PS51412">
    <property type="entry name" value="MACPF_2"/>
    <property type="match status" value="1"/>
</dbReference>
<evidence type="ECO:0000256" key="1">
    <source>
        <dbReference type="SAM" id="MobiDB-lite"/>
    </source>
</evidence>
<dbReference type="Pfam" id="PF01823">
    <property type="entry name" value="MACPF"/>
    <property type="match status" value="1"/>
</dbReference>
<gene>
    <name evidence="3" type="ORF">OS493_025973</name>
</gene>
<proteinExistence type="predicted"/>
<dbReference type="InterPro" id="IPR020864">
    <property type="entry name" value="MACPF"/>
</dbReference>
<dbReference type="PANTHER" id="PTHR46549:SF1">
    <property type="entry name" value="MACPF DOMAIN-CONTAINING PROTEIN"/>
    <property type="match status" value="1"/>
</dbReference>
<reference evidence="3" key="1">
    <citation type="submission" date="2023-01" db="EMBL/GenBank/DDBJ databases">
        <title>Genome assembly of the deep-sea coral Lophelia pertusa.</title>
        <authorList>
            <person name="Herrera S."/>
            <person name="Cordes E."/>
        </authorList>
    </citation>
    <scope>NUCLEOTIDE SEQUENCE</scope>
    <source>
        <strain evidence="3">USNM1676648</strain>
        <tissue evidence="3">Polyp</tissue>
    </source>
</reference>
<feature type="domain" description="MACPF" evidence="2">
    <location>
        <begin position="296"/>
        <end position="621"/>
    </location>
</feature>
<evidence type="ECO:0000313" key="4">
    <source>
        <dbReference type="Proteomes" id="UP001163046"/>
    </source>
</evidence>
<dbReference type="SMART" id="SM00457">
    <property type="entry name" value="MACPF"/>
    <property type="match status" value="1"/>
</dbReference>